<accession>A0ABS4DLR0</accession>
<dbReference type="PANTHER" id="PTHR10953:SF102">
    <property type="entry name" value="ADENYLYLTRANSFERASE AND SULFURTRANSFERASE MOCS3"/>
    <property type="match status" value="1"/>
</dbReference>
<keyword evidence="1" id="KW-1133">Transmembrane helix</keyword>
<dbReference type="SUPFAM" id="SSF69572">
    <property type="entry name" value="Activating enzymes of the ubiquitin-like proteins"/>
    <property type="match status" value="1"/>
</dbReference>
<dbReference type="InterPro" id="IPR000594">
    <property type="entry name" value="ThiF_NAD_FAD-bd"/>
</dbReference>
<dbReference type="RefSeq" id="WP_209617809.1">
    <property type="nucleotide sequence ID" value="NZ_JAGJRS010000013.1"/>
</dbReference>
<comment type="caution">
    <text evidence="3">The sequence shown here is derived from an EMBL/GenBank/DDBJ whole genome shotgun (WGS) entry which is preliminary data.</text>
</comment>
<dbReference type="InterPro" id="IPR036873">
    <property type="entry name" value="Rhodanese-like_dom_sf"/>
</dbReference>
<evidence type="ECO:0000259" key="2">
    <source>
        <dbReference type="PROSITE" id="PS50206"/>
    </source>
</evidence>
<protein>
    <submittedName>
        <fullName evidence="3">HesA/MoeB/ThiF family protein</fullName>
    </submittedName>
</protein>
<feature type="domain" description="Rhodanese" evidence="2">
    <location>
        <begin position="266"/>
        <end position="325"/>
    </location>
</feature>
<evidence type="ECO:0000313" key="3">
    <source>
        <dbReference type="EMBL" id="MBP1473981.1"/>
    </source>
</evidence>
<keyword evidence="1" id="KW-0472">Membrane</keyword>
<name>A0ABS4DLR0_9GAMM</name>
<dbReference type="InterPro" id="IPR035985">
    <property type="entry name" value="Ubiquitin-activating_enz"/>
</dbReference>
<keyword evidence="4" id="KW-1185">Reference proteome</keyword>
<dbReference type="Proteomes" id="UP000823790">
    <property type="component" value="Unassembled WGS sequence"/>
</dbReference>
<evidence type="ECO:0000313" key="4">
    <source>
        <dbReference type="Proteomes" id="UP000823790"/>
    </source>
</evidence>
<organism evidence="3 4">
    <name type="scientific">Frateuria flava</name>
    <dbReference type="NCBI Taxonomy" id="2821489"/>
    <lineage>
        <taxon>Bacteria</taxon>
        <taxon>Pseudomonadati</taxon>
        <taxon>Pseudomonadota</taxon>
        <taxon>Gammaproteobacteria</taxon>
        <taxon>Lysobacterales</taxon>
        <taxon>Rhodanobacteraceae</taxon>
        <taxon>Frateuria</taxon>
    </lineage>
</organism>
<dbReference type="InterPro" id="IPR045886">
    <property type="entry name" value="ThiF/MoeB/HesA"/>
</dbReference>
<dbReference type="CDD" id="cd00757">
    <property type="entry name" value="ThiF_MoeB_HesA_family"/>
    <property type="match status" value="1"/>
</dbReference>
<keyword evidence="1" id="KW-0812">Transmembrane</keyword>
<proteinExistence type="predicted"/>
<sequence>MNARYRTQMRLPQVGEQGQARLAGAHVLVVGAGGLGCALLPWLVGAGVGRVTVMDPDTVELHNLHRQPLYRMADIGRPKARAACLALGELNPETRLRARIEPLTPANAPERVAAADVVLDAADTLAVTYTLSDACLRLGRPLVSASAVGLGGYVGVFCDGAPSYRAVFPQLPTHGGDCDSAGVLGPVVALLGALQAQFALALLLDLSPSPRGRLFSWDARRLRFGGCGFDGAAEPAQALPFIAVSQVHDTDLVLDLRGGEGPPSPLPQALRLTMDELPARVPTLPRGPRIVLGCRTGLRAARAAALLSHHGHETLALLAFGEPQWPA</sequence>
<dbReference type="Gene3D" id="3.40.50.720">
    <property type="entry name" value="NAD(P)-binding Rossmann-like Domain"/>
    <property type="match status" value="1"/>
</dbReference>
<dbReference type="Pfam" id="PF00899">
    <property type="entry name" value="ThiF"/>
    <property type="match status" value="1"/>
</dbReference>
<dbReference type="SUPFAM" id="SSF52821">
    <property type="entry name" value="Rhodanese/Cell cycle control phosphatase"/>
    <property type="match status" value="1"/>
</dbReference>
<reference evidence="3 4" key="1">
    <citation type="submission" date="2021-04" db="EMBL/GenBank/DDBJ databases">
        <authorList>
            <person name="Huq M.A."/>
        </authorList>
    </citation>
    <scope>NUCLEOTIDE SEQUENCE [LARGE SCALE GENOMIC DNA]</scope>
    <source>
        <strain evidence="3 4">MAH-13</strain>
    </source>
</reference>
<dbReference type="Gene3D" id="3.40.250.10">
    <property type="entry name" value="Rhodanese-like domain"/>
    <property type="match status" value="1"/>
</dbReference>
<dbReference type="PANTHER" id="PTHR10953">
    <property type="entry name" value="UBIQUITIN-ACTIVATING ENZYME E1"/>
    <property type="match status" value="1"/>
</dbReference>
<dbReference type="InterPro" id="IPR001763">
    <property type="entry name" value="Rhodanese-like_dom"/>
</dbReference>
<gene>
    <name evidence="3" type="ORF">J7I44_06700</name>
</gene>
<dbReference type="EMBL" id="JAGJRS010000013">
    <property type="protein sequence ID" value="MBP1473981.1"/>
    <property type="molecule type" value="Genomic_DNA"/>
</dbReference>
<dbReference type="PROSITE" id="PS50206">
    <property type="entry name" value="RHODANESE_3"/>
    <property type="match status" value="1"/>
</dbReference>
<evidence type="ECO:0000256" key="1">
    <source>
        <dbReference type="SAM" id="Phobius"/>
    </source>
</evidence>
<feature type="transmembrane region" description="Helical" evidence="1">
    <location>
        <begin position="21"/>
        <end position="44"/>
    </location>
</feature>